<gene>
    <name evidence="2" type="ORF">DV515_00019146</name>
</gene>
<evidence type="ECO:0000313" key="3">
    <source>
        <dbReference type="Proteomes" id="UP000276834"/>
    </source>
</evidence>
<feature type="compositionally biased region" description="Pro residues" evidence="1">
    <location>
        <begin position="316"/>
        <end position="326"/>
    </location>
</feature>
<organism evidence="2 3">
    <name type="scientific">Chloebia gouldiae</name>
    <name type="common">Gouldian finch</name>
    <name type="synonym">Erythrura gouldiae</name>
    <dbReference type="NCBI Taxonomy" id="44316"/>
    <lineage>
        <taxon>Eukaryota</taxon>
        <taxon>Metazoa</taxon>
        <taxon>Chordata</taxon>
        <taxon>Craniata</taxon>
        <taxon>Vertebrata</taxon>
        <taxon>Euteleostomi</taxon>
        <taxon>Archelosauria</taxon>
        <taxon>Archosauria</taxon>
        <taxon>Dinosauria</taxon>
        <taxon>Saurischia</taxon>
        <taxon>Theropoda</taxon>
        <taxon>Coelurosauria</taxon>
        <taxon>Aves</taxon>
        <taxon>Neognathae</taxon>
        <taxon>Neoaves</taxon>
        <taxon>Telluraves</taxon>
        <taxon>Australaves</taxon>
        <taxon>Passeriformes</taxon>
        <taxon>Passeroidea</taxon>
        <taxon>Passeridae</taxon>
        <taxon>Chloebia</taxon>
    </lineage>
</organism>
<evidence type="ECO:0000256" key="1">
    <source>
        <dbReference type="SAM" id="MobiDB-lite"/>
    </source>
</evidence>
<feature type="compositionally biased region" description="Basic and acidic residues" evidence="1">
    <location>
        <begin position="181"/>
        <end position="191"/>
    </location>
</feature>
<dbReference type="Proteomes" id="UP000276834">
    <property type="component" value="Unassembled WGS sequence"/>
</dbReference>
<feature type="non-terminal residue" evidence="2">
    <location>
        <position position="474"/>
    </location>
</feature>
<proteinExistence type="predicted"/>
<name>A0A3L8Q5L6_CHLGU</name>
<dbReference type="EMBL" id="QUSF01006350">
    <property type="protein sequence ID" value="RLV62594.1"/>
    <property type="molecule type" value="Genomic_DNA"/>
</dbReference>
<feature type="region of interest" description="Disordered" evidence="1">
    <location>
        <begin position="1"/>
        <end position="33"/>
    </location>
</feature>
<dbReference type="OrthoDB" id="9631130at2759"/>
<accession>A0A3L8Q5L6</accession>
<feature type="non-terminal residue" evidence="2">
    <location>
        <position position="1"/>
    </location>
</feature>
<feature type="region of interest" description="Disordered" evidence="1">
    <location>
        <begin position="289"/>
        <end position="385"/>
    </location>
</feature>
<sequence length="474" mass="49952">SVPLGSGEVPTRCLSTHPRQGDETDDPHQAALGGTLLPRGCKANKEKGKAKPCSCAGTNTEKCPSFAQLRVLSNLSCLHGAFQASPSGQGPSAIVAPGSARRVTAPRADGRSVTAEDAANSSRGGGSQHGVVWEGAEDGSEQGHQHGGWLSDDNGGSLQLLGSGVGPQGRHGQHGLGSRQVAEHEDEREQPRPLLSWELEPWQGAFFLALQIAAGPRFPASVTITLFSCQLPATTRMVSHNAHTHTDTETHRHTDSCSPLSCINLISLYAQLLYPCEWVSFQYPEGQFGSPQHDSKGEVEGNPGRVTPQLHDTSPIPAPHPGPPLPTCREPSAAPLAPRSPPLPRAAAAQGSGPGRSWRRWRGGGTAAAEPGLRGTARLGRRSGSMRRCRGAGLAALAALLLLGAWEWGDPANPRRLPSCLASSHTSSPELFSPSSLTLLHPIQEPLLETTAGTGINITCSHPKKVSGDYIHFY</sequence>
<dbReference type="AlphaFoldDB" id="A0A3L8Q5L6"/>
<reference evidence="2 3" key="1">
    <citation type="journal article" date="2018" name="Proc. R. Soc. B">
        <title>A non-coding region near Follistatin controls head colour polymorphism in the Gouldian finch.</title>
        <authorList>
            <person name="Toomey M.B."/>
            <person name="Marques C.I."/>
            <person name="Andrade P."/>
            <person name="Araujo P.M."/>
            <person name="Sabatino S."/>
            <person name="Gazda M.A."/>
            <person name="Afonso S."/>
            <person name="Lopes R.J."/>
            <person name="Corbo J.C."/>
            <person name="Carneiro M."/>
        </authorList>
    </citation>
    <scope>NUCLEOTIDE SEQUENCE [LARGE SCALE GENOMIC DNA]</scope>
    <source>
        <strain evidence="2">Red01</strain>
        <tissue evidence="2">Muscle</tissue>
    </source>
</reference>
<comment type="caution">
    <text evidence="2">The sequence shown here is derived from an EMBL/GenBank/DDBJ whole genome shotgun (WGS) entry which is preliminary data.</text>
</comment>
<evidence type="ECO:0000313" key="2">
    <source>
        <dbReference type="EMBL" id="RLV62594.1"/>
    </source>
</evidence>
<keyword evidence="3" id="KW-1185">Reference proteome</keyword>
<protein>
    <submittedName>
        <fullName evidence="2">Uncharacterized protein</fullName>
    </submittedName>
</protein>
<feature type="region of interest" description="Disordered" evidence="1">
    <location>
        <begin position="84"/>
        <end position="191"/>
    </location>
</feature>
<feature type="compositionally biased region" description="Basic and acidic residues" evidence="1">
    <location>
        <begin position="19"/>
        <end position="28"/>
    </location>
</feature>